<dbReference type="RefSeq" id="WP_194215645.1">
    <property type="nucleotide sequence ID" value="NZ_CP061205.1"/>
</dbReference>
<dbReference type="InterPro" id="IPR036760">
    <property type="entry name" value="SspB-like_sf"/>
</dbReference>
<dbReference type="InterPro" id="IPR007481">
    <property type="entry name" value="SspB"/>
</dbReference>
<gene>
    <name evidence="2" type="ORF">ACFOKA_15995</name>
</gene>
<proteinExistence type="predicted"/>
<protein>
    <submittedName>
        <fullName evidence="2">SspB family protein</fullName>
    </submittedName>
</protein>
<keyword evidence="3" id="KW-1185">Reference proteome</keyword>
<dbReference type="Proteomes" id="UP001595444">
    <property type="component" value="Unassembled WGS sequence"/>
</dbReference>
<dbReference type="EMBL" id="JBHRSL010000027">
    <property type="protein sequence ID" value="MFC3053400.1"/>
    <property type="molecule type" value="Genomic_DNA"/>
</dbReference>
<name>A0ABV7D9U1_9PROT</name>
<organism evidence="2 3">
    <name type="scientific">Kordiimonas pumila</name>
    <dbReference type="NCBI Taxonomy" id="2161677"/>
    <lineage>
        <taxon>Bacteria</taxon>
        <taxon>Pseudomonadati</taxon>
        <taxon>Pseudomonadota</taxon>
        <taxon>Alphaproteobacteria</taxon>
        <taxon>Kordiimonadales</taxon>
        <taxon>Kordiimonadaceae</taxon>
        <taxon>Kordiimonas</taxon>
    </lineage>
</organism>
<comment type="caution">
    <text evidence="2">The sequence shown here is derived from an EMBL/GenBank/DDBJ whole genome shotgun (WGS) entry which is preliminary data.</text>
</comment>
<reference evidence="3" key="1">
    <citation type="journal article" date="2019" name="Int. J. Syst. Evol. Microbiol.">
        <title>The Global Catalogue of Microorganisms (GCM) 10K type strain sequencing project: providing services to taxonomists for standard genome sequencing and annotation.</title>
        <authorList>
            <consortium name="The Broad Institute Genomics Platform"/>
            <consortium name="The Broad Institute Genome Sequencing Center for Infectious Disease"/>
            <person name="Wu L."/>
            <person name="Ma J."/>
        </authorList>
    </citation>
    <scope>NUCLEOTIDE SEQUENCE [LARGE SCALE GENOMIC DNA]</scope>
    <source>
        <strain evidence="3">KCTC 62164</strain>
    </source>
</reference>
<dbReference type="SUPFAM" id="SSF101738">
    <property type="entry name" value="SspB-like"/>
    <property type="match status" value="1"/>
</dbReference>
<dbReference type="Pfam" id="PF04386">
    <property type="entry name" value="SspB"/>
    <property type="match status" value="1"/>
</dbReference>
<evidence type="ECO:0000313" key="3">
    <source>
        <dbReference type="Proteomes" id="UP001595444"/>
    </source>
</evidence>
<dbReference type="Gene3D" id="2.30.30.220">
    <property type="entry name" value="SspB-like"/>
    <property type="match status" value="1"/>
</dbReference>
<sequence>MSEAMADSHIDYDAKVQNALRQVVRSVLKDTEADGLMGDHHFYVAFKTQADGVDIPAHLVSRFPDEMTIVVQHKFWGLKVHDDYFEIGLSFNQKPEHLTIPFDAIVGFVDPSVQFALQFHEDIDYSDDMEPEEIDFSEPTADSGAPQDKQGPDDTLSPDAKTDTVKSNGSDNIVTLDAFRRK</sequence>
<feature type="region of interest" description="Disordered" evidence="1">
    <location>
        <begin position="132"/>
        <end position="182"/>
    </location>
</feature>
<evidence type="ECO:0000313" key="2">
    <source>
        <dbReference type="EMBL" id="MFC3053400.1"/>
    </source>
</evidence>
<accession>A0ABV7D9U1</accession>
<evidence type="ECO:0000256" key="1">
    <source>
        <dbReference type="SAM" id="MobiDB-lite"/>
    </source>
</evidence>